<proteinExistence type="predicted"/>
<gene>
    <name evidence="6" type="ORF">SAMN05216466_12957</name>
</gene>
<reference evidence="6 7" key="1">
    <citation type="submission" date="2016-10" db="EMBL/GenBank/DDBJ databases">
        <authorList>
            <person name="de Groot N.N."/>
        </authorList>
    </citation>
    <scope>NUCLEOTIDE SEQUENCE [LARGE SCALE GENOMIC DNA]</scope>
    <source>
        <strain evidence="6 7">LMG 2247</strain>
    </source>
</reference>
<comment type="catalytic activity">
    <reaction evidence="3">
        <text>RX + glutathione = an S-substituted glutathione + a halide anion + H(+)</text>
        <dbReference type="Rhea" id="RHEA:16437"/>
        <dbReference type="ChEBI" id="CHEBI:15378"/>
        <dbReference type="ChEBI" id="CHEBI:16042"/>
        <dbReference type="ChEBI" id="CHEBI:17792"/>
        <dbReference type="ChEBI" id="CHEBI:57925"/>
        <dbReference type="ChEBI" id="CHEBI:90779"/>
        <dbReference type="EC" id="2.5.1.18"/>
    </reaction>
</comment>
<dbReference type="Gene3D" id="1.20.1050.10">
    <property type="match status" value="1"/>
</dbReference>
<evidence type="ECO:0000256" key="2">
    <source>
        <dbReference type="ARBA" id="ARBA00022679"/>
    </source>
</evidence>
<dbReference type="PROSITE" id="PS50404">
    <property type="entry name" value="GST_NTER"/>
    <property type="match status" value="1"/>
</dbReference>
<feature type="domain" description="GST C-terminal" evidence="5">
    <location>
        <begin position="131"/>
        <end position="267"/>
    </location>
</feature>
<evidence type="ECO:0000256" key="1">
    <source>
        <dbReference type="ARBA" id="ARBA00012452"/>
    </source>
</evidence>
<dbReference type="EMBL" id="FNCJ01000029">
    <property type="protein sequence ID" value="SDI66543.1"/>
    <property type="molecule type" value="Genomic_DNA"/>
</dbReference>
<dbReference type="Gene3D" id="3.40.30.10">
    <property type="entry name" value="Glutaredoxin"/>
    <property type="match status" value="1"/>
</dbReference>
<name>A0A1G8MEY3_9BURK</name>
<dbReference type="PANTHER" id="PTHR44051">
    <property type="entry name" value="GLUTATHIONE S-TRANSFERASE-RELATED"/>
    <property type="match status" value="1"/>
</dbReference>
<dbReference type="EC" id="2.5.1.18" evidence="1"/>
<dbReference type="SFLD" id="SFLDS00019">
    <property type="entry name" value="Glutathione_Transferase_(cytos"/>
    <property type="match status" value="1"/>
</dbReference>
<evidence type="ECO:0000259" key="5">
    <source>
        <dbReference type="PROSITE" id="PS50405"/>
    </source>
</evidence>
<sequence>MTTWRGETAGRACRCAKRQAWGPSSNLRPTNAAMMWHSPGPDFPMLTVHHLNNSRSQRVLWLLEELGVPYEIKRYERDAKTMLAPPELRAVHPLGKSPVITDDGLTIAESGAIIEYLVDRYGLGRFAPAIGTPERLHYTYWLHYAEGSVMPPLLLKLVALRIGSAPMPFFAKPIARKIASTLQSSFVDPQIKLHLGYVNDALTPTGWFVGNEFSAADVQMSFPLEAATARGGDNANIAAIRGFLDRIHARPAYQRALERGGKYELLS</sequence>
<dbReference type="SUPFAM" id="SSF47616">
    <property type="entry name" value="GST C-terminal domain-like"/>
    <property type="match status" value="1"/>
</dbReference>
<dbReference type="SUPFAM" id="SSF52833">
    <property type="entry name" value="Thioredoxin-like"/>
    <property type="match status" value="1"/>
</dbReference>
<accession>A0A1G8MEY3</accession>
<feature type="domain" description="GST N-terminal" evidence="4">
    <location>
        <begin position="43"/>
        <end position="125"/>
    </location>
</feature>
<dbReference type="InterPro" id="IPR036282">
    <property type="entry name" value="Glutathione-S-Trfase_C_sf"/>
</dbReference>
<dbReference type="InterPro" id="IPR004045">
    <property type="entry name" value="Glutathione_S-Trfase_N"/>
</dbReference>
<dbReference type="PROSITE" id="PS50405">
    <property type="entry name" value="GST_CTER"/>
    <property type="match status" value="1"/>
</dbReference>
<dbReference type="InterPro" id="IPR010987">
    <property type="entry name" value="Glutathione-S-Trfase_C-like"/>
</dbReference>
<dbReference type="SFLD" id="SFLDG00358">
    <property type="entry name" value="Main_(cytGST)"/>
    <property type="match status" value="1"/>
</dbReference>
<dbReference type="CDD" id="cd03046">
    <property type="entry name" value="GST_N_GTT1_like"/>
    <property type="match status" value="1"/>
</dbReference>
<evidence type="ECO:0000313" key="7">
    <source>
        <dbReference type="Proteomes" id="UP000199706"/>
    </source>
</evidence>
<evidence type="ECO:0000313" key="6">
    <source>
        <dbReference type="EMBL" id="SDI66543.1"/>
    </source>
</evidence>
<organism evidence="6 7">
    <name type="scientific">Paraburkholderia phenazinium</name>
    <dbReference type="NCBI Taxonomy" id="60549"/>
    <lineage>
        <taxon>Bacteria</taxon>
        <taxon>Pseudomonadati</taxon>
        <taxon>Pseudomonadota</taxon>
        <taxon>Betaproteobacteria</taxon>
        <taxon>Burkholderiales</taxon>
        <taxon>Burkholderiaceae</taxon>
        <taxon>Paraburkholderia</taxon>
    </lineage>
</organism>
<dbReference type="Pfam" id="PF02798">
    <property type="entry name" value="GST_N"/>
    <property type="match status" value="1"/>
</dbReference>
<evidence type="ECO:0000256" key="3">
    <source>
        <dbReference type="ARBA" id="ARBA00047960"/>
    </source>
</evidence>
<dbReference type="Proteomes" id="UP000199706">
    <property type="component" value="Unassembled WGS sequence"/>
</dbReference>
<dbReference type="InterPro" id="IPR040079">
    <property type="entry name" value="Glutathione_S-Trfase"/>
</dbReference>
<dbReference type="GO" id="GO:0004601">
    <property type="term" value="F:peroxidase activity"/>
    <property type="evidence" value="ECO:0007669"/>
    <property type="project" value="UniProtKB-ARBA"/>
</dbReference>
<dbReference type="PANTHER" id="PTHR44051:SF9">
    <property type="entry name" value="GLUTATHIONE S-TRANSFERASE 1"/>
    <property type="match status" value="1"/>
</dbReference>
<keyword evidence="2 6" id="KW-0808">Transferase</keyword>
<dbReference type="SFLD" id="SFLDG01150">
    <property type="entry name" value="Main.1:_Beta-like"/>
    <property type="match status" value="1"/>
</dbReference>
<dbReference type="FunFam" id="3.40.30.10:FF:000156">
    <property type="entry name" value="Glutathione S-transferase 1"/>
    <property type="match status" value="1"/>
</dbReference>
<dbReference type="GO" id="GO:0004364">
    <property type="term" value="F:glutathione transferase activity"/>
    <property type="evidence" value="ECO:0007669"/>
    <property type="project" value="UniProtKB-EC"/>
</dbReference>
<dbReference type="CDD" id="cd03189">
    <property type="entry name" value="GST_C_GTT1_like"/>
    <property type="match status" value="1"/>
</dbReference>
<dbReference type="InterPro" id="IPR036249">
    <property type="entry name" value="Thioredoxin-like_sf"/>
</dbReference>
<protein>
    <recommendedName>
        <fullName evidence="1">glutathione transferase</fullName>
        <ecNumber evidence="1">2.5.1.18</ecNumber>
    </recommendedName>
</protein>
<dbReference type="GO" id="GO:0005737">
    <property type="term" value="C:cytoplasm"/>
    <property type="evidence" value="ECO:0007669"/>
    <property type="project" value="UniProtKB-ARBA"/>
</dbReference>
<dbReference type="AlphaFoldDB" id="A0A1G8MEY3"/>
<evidence type="ECO:0000259" key="4">
    <source>
        <dbReference type="PROSITE" id="PS50404"/>
    </source>
</evidence>